<dbReference type="SUPFAM" id="SSF48179">
    <property type="entry name" value="6-phosphogluconate dehydrogenase C-terminal domain-like"/>
    <property type="match status" value="1"/>
</dbReference>
<feature type="domain" description="Pyrroline-5-carboxylate reductase dimerisation" evidence="7">
    <location>
        <begin position="164"/>
        <end position="265"/>
    </location>
</feature>
<dbReference type="SUPFAM" id="SSF51735">
    <property type="entry name" value="NAD(P)-binding Rossmann-fold domains"/>
    <property type="match status" value="1"/>
</dbReference>
<dbReference type="InterPro" id="IPR029036">
    <property type="entry name" value="P5CR_dimer"/>
</dbReference>
<comment type="caution">
    <text evidence="8">The sequence shown here is derived from an EMBL/GenBank/DDBJ whole genome shotgun (WGS) entry which is preliminary data.</text>
</comment>
<dbReference type="RefSeq" id="WP_189631089.1">
    <property type="nucleotide sequence ID" value="NZ_BNAG01000004.1"/>
</dbReference>
<evidence type="ECO:0000256" key="5">
    <source>
        <dbReference type="NCBIfam" id="TIGR00112"/>
    </source>
</evidence>
<dbReference type="EC" id="1.5.1.2" evidence="4 5"/>
<dbReference type="PANTHER" id="PTHR11645">
    <property type="entry name" value="PYRROLINE-5-CARBOXYLATE REDUCTASE"/>
    <property type="match status" value="1"/>
</dbReference>
<dbReference type="PANTHER" id="PTHR11645:SF0">
    <property type="entry name" value="PYRROLINE-5-CARBOXYLATE REDUCTASE 3"/>
    <property type="match status" value="1"/>
</dbReference>
<sequence length="280" mass="30841">MKVLVIGAGNMGLTYASAIGKSGYLKKEDLMVYDKSIELRETLKKANENFEVYDTLEECLPVSDIIFLAVKPYHNDELMAEMKEMMNDQQLVISIMAGVTIETIQKGLGINKVVRAMPNLPAQVGKGMTSYLAAPEISRIELWMVEDLLNSTGKSVRVDSQMFIDASTGISGSGPAYVFYFMESMMEAAKSMGFSDNDAKVLVSTTFEGAIELFNKNKLSPNGWMKRVASKGGTTQAALASLEDNNVKELIHDAAYAAFNRAVELGQTKEEKEQLEEVEK</sequence>
<dbReference type="InterPro" id="IPR008927">
    <property type="entry name" value="6-PGluconate_DH-like_C_sf"/>
</dbReference>
<dbReference type="InterPro" id="IPR028939">
    <property type="entry name" value="P5C_Rdtase_cat_N"/>
</dbReference>
<dbReference type="EMBL" id="BNAG01000004">
    <property type="protein sequence ID" value="GHE71752.1"/>
    <property type="molecule type" value="Genomic_DNA"/>
</dbReference>
<reference evidence="9" key="1">
    <citation type="journal article" date="2019" name="Int. J. Syst. Evol. Microbiol.">
        <title>The Global Catalogue of Microorganisms (GCM) 10K type strain sequencing project: providing services to taxonomists for standard genome sequencing and annotation.</title>
        <authorList>
            <consortium name="The Broad Institute Genomics Platform"/>
            <consortium name="The Broad Institute Genome Sequencing Center for Infectious Disease"/>
            <person name="Wu L."/>
            <person name="Ma J."/>
        </authorList>
    </citation>
    <scope>NUCLEOTIDE SEQUENCE [LARGE SCALE GENOMIC DNA]</scope>
    <source>
        <strain evidence="9">CGMCC 1.15111</strain>
    </source>
</reference>
<keyword evidence="3 4" id="KW-0560">Oxidoreductase</keyword>
<dbReference type="HAMAP" id="MF_01925">
    <property type="entry name" value="P5C_reductase"/>
    <property type="match status" value="1"/>
</dbReference>
<dbReference type="InterPro" id="IPR036291">
    <property type="entry name" value="NAD(P)-bd_dom_sf"/>
</dbReference>
<evidence type="ECO:0000256" key="1">
    <source>
        <dbReference type="ARBA" id="ARBA00005525"/>
    </source>
</evidence>
<dbReference type="Gene3D" id="1.10.3730.10">
    <property type="entry name" value="ProC C-terminal domain-like"/>
    <property type="match status" value="1"/>
</dbReference>
<comment type="subcellular location">
    <subcellularLocation>
        <location evidence="4">Cytoplasm</location>
    </subcellularLocation>
</comment>
<keyword evidence="9" id="KW-1185">Reference proteome</keyword>
<evidence type="ECO:0000313" key="8">
    <source>
        <dbReference type="EMBL" id="GHE71752.1"/>
    </source>
</evidence>
<comment type="catalytic activity">
    <reaction evidence="4">
        <text>L-proline + NAD(+) = (S)-1-pyrroline-5-carboxylate + NADH + 2 H(+)</text>
        <dbReference type="Rhea" id="RHEA:14105"/>
        <dbReference type="ChEBI" id="CHEBI:15378"/>
        <dbReference type="ChEBI" id="CHEBI:17388"/>
        <dbReference type="ChEBI" id="CHEBI:57540"/>
        <dbReference type="ChEBI" id="CHEBI:57945"/>
        <dbReference type="ChEBI" id="CHEBI:60039"/>
        <dbReference type="EC" id="1.5.1.2"/>
    </reaction>
</comment>
<feature type="domain" description="Pyrroline-5-carboxylate reductase catalytic N-terminal" evidence="6">
    <location>
        <begin position="2"/>
        <end position="98"/>
    </location>
</feature>
<dbReference type="Proteomes" id="UP000658258">
    <property type="component" value="Unassembled WGS sequence"/>
</dbReference>
<organism evidence="8 9">
    <name type="scientific">Roseivirga thermotolerans</name>
    <dbReference type="NCBI Taxonomy" id="1758176"/>
    <lineage>
        <taxon>Bacteria</taxon>
        <taxon>Pseudomonadati</taxon>
        <taxon>Bacteroidota</taxon>
        <taxon>Cytophagia</taxon>
        <taxon>Cytophagales</taxon>
        <taxon>Roseivirgaceae</taxon>
        <taxon>Roseivirga</taxon>
    </lineage>
</organism>
<keyword evidence="4" id="KW-0641">Proline biosynthesis</keyword>
<dbReference type="Pfam" id="PF14748">
    <property type="entry name" value="P5CR_dimer"/>
    <property type="match status" value="1"/>
</dbReference>
<dbReference type="InterPro" id="IPR000304">
    <property type="entry name" value="Pyrroline-COOH_reductase"/>
</dbReference>
<keyword evidence="4" id="KW-0028">Amino-acid biosynthesis</keyword>
<accession>A0ABQ3IB51</accession>
<proteinExistence type="inferred from homology"/>
<dbReference type="NCBIfam" id="TIGR00112">
    <property type="entry name" value="proC"/>
    <property type="match status" value="1"/>
</dbReference>
<evidence type="ECO:0000259" key="6">
    <source>
        <dbReference type="Pfam" id="PF03807"/>
    </source>
</evidence>
<dbReference type="Pfam" id="PF03807">
    <property type="entry name" value="F420_oxidored"/>
    <property type="match status" value="1"/>
</dbReference>
<comment type="function">
    <text evidence="4">Catalyzes the reduction of 1-pyrroline-5-carboxylate (PCA) to L-proline.</text>
</comment>
<dbReference type="PIRSF" id="PIRSF000193">
    <property type="entry name" value="Pyrrol-5-carb_rd"/>
    <property type="match status" value="1"/>
</dbReference>
<comment type="similarity">
    <text evidence="1 4">Belongs to the pyrroline-5-carboxylate reductase family.</text>
</comment>
<evidence type="ECO:0000256" key="4">
    <source>
        <dbReference type="HAMAP-Rule" id="MF_01925"/>
    </source>
</evidence>
<protein>
    <recommendedName>
        <fullName evidence="4 5">Pyrroline-5-carboxylate reductase</fullName>
        <shortName evidence="4">P5C reductase</shortName>
        <shortName evidence="4">P5CR</shortName>
        <ecNumber evidence="4 5">1.5.1.2</ecNumber>
    </recommendedName>
    <alternativeName>
        <fullName evidence="4">PCA reductase</fullName>
    </alternativeName>
</protein>
<comment type="catalytic activity">
    <reaction evidence="4">
        <text>L-proline + NADP(+) = (S)-1-pyrroline-5-carboxylate + NADPH + 2 H(+)</text>
        <dbReference type="Rhea" id="RHEA:14109"/>
        <dbReference type="ChEBI" id="CHEBI:15378"/>
        <dbReference type="ChEBI" id="CHEBI:17388"/>
        <dbReference type="ChEBI" id="CHEBI:57783"/>
        <dbReference type="ChEBI" id="CHEBI:58349"/>
        <dbReference type="ChEBI" id="CHEBI:60039"/>
        <dbReference type="EC" id="1.5.1.2"/>
    </reaction>
</comment>
<name>A0ABQ3IB51_9BACT</name>
<gene>
    <name evidence="4 8" type="primary">proC</name>
    <name evidence="8" type="ORF">GCM10011340_29840</name>
</gene>
<evidence type="ECO:0000313" key="9">
    <source>
        <dbReference type="Proteomes" id="UP000658258"/>
    </source>
</evidence>
<evidence type="ECO:0000256" key="3">
    <source>
        <dbReference type="ARBA" id="ARBA00023002"/>
    </source>
</evidence>
<evidence type="ECO:0000259" key="7">
    <source>
        <dbReference type="Pfam" id="PF14748"/>
    </source>
</evidence>
<dbReference type="Gene3D" id="3.40.50.720">
    <property type="entry name" value="NAD(P)-binding Rossmann-like Domain"/>
    <property type="match status" value="1"/>
</dbReference>
<evidence type="ECO:0000256" key="2">
    <source>
        <dbReference type="ARBA" id="ARBA00022857"/>
    </source>
</evidence>
<comment type="pathway">
    <text evidence="4">Amino-acid biosynthesis; L-proline biosynthesis; L-proline from L-glutamate 5-semialdehyde: step 1/1.</text>
</comment>
<keyword evidence="4" id="KW-0963">Cytoplasm</keyword>
<keyword evidence="2 4" id="KW-0521">NADP</keyword>